<dbReference type="SUPFAM" id="SSF53335">
    <property type="entry name" value="S-adenosyl-L-methionine-dependent methyltransferases"/>
    <property type="match status" value="1"/>
</dbReference>
<dbReference type="Proteomes" id="UP000274822">
    <property type="component" value="Unassembled WGS sequence"/>
</dbReference>
<protein>
    <recommendedName>
        <fullName evidence="2">Methyltransferase domain-containing protein</fullName>
    </recommendedName>
</protein>
<keyword evidence="4" id="KW-1185">Reference proteome</keyword>
<accession>A0A433QW03</accession>
<organism evidence="3 4">
    <name type="scientific">Jimgerdemannia flammicorona</name>
    <dbReference type="NCBI Taxonomy" id="994334"/>
    <lineage>
        <taxon>Eukaryota</taxon>
        <taxon>Fungi</taxon>
        <taxon>Fungi incertae sedis</taxon>
        <taxon>Mucoromycota</taxon>
        <taxon>Mucoromycotina</taxon>
        <taxon>Endogonomycetes</taxon>
        <taxon>Endogonales</taxon>
        <taxon>Endogonaceae</taxon>
        <taxon>Jimgerdemannia</taxon>
    </lineage>
</organism>
<proteinExistence type="predicted"/>
<evidence type="ECO:0000256" key="1">
    <source>
        <dbReference type="SAM" id="MobiDB-lite"/>
    </source>
</evidence>
<comment type="caution">
    <text evidence="3">The sequence shown here is derived from an EMBL/GenBank/DDBJ whole genome shotgun (WGS) entry which is preliminary data.</text>
</comment>
<dbReference type="Pfam" id="PF13649">
    <property type="entry name" value="Methyltransf_25"/>
    <property type="match status" value="1"/>
</dbReference>
<dbReference type="InterPro" id="IPR041698">
    <property type="entry name" value="Methyltransf_25"/>
</dbReference>
<dbReference type="CDD" id="cd02440">
    <property type="entry name" value="AdoMet_MTases"/>
    <property type="match status" value="1"/>
</dbReference>
<feature type="region of interest" description="Disordered" evidence="1">
    <location>
        <begin position="1"/>
        <end position="71"/>
    </location>
</feature>
<dbReference type="Gene3D" id="3.40.50.150">
    <property type="entry name" value="Vaccinia Virus protein VP39"/>
    <property type="match status" value="1"/>
</dbReference>
<sequence>MQSVAQTPERKVTENGPNPPTSSPHTNPPRPMGTVNSKTNGEAIQSTTGSDSSSPRESIEAPPEESPGFKWVAGRRSTLGDGVINKFVLPADDDLTDSRQILHFCLRGWYQSAGRWEMAKDFPASTFFGTDLDASVLPKPRNGDMWPPNVTFQIANTCQKLPFPDNTFDYVFQRYLTLDLTTKQWRKVIKELVRVTKPGGWIELGRLRLNMGGAVGGNPTCAIGTEARRLQIGTTILQLMTSRNIDPRLSPQLEQTLVSAGLVDTASDFHSWPQFAGRRFRELTLRSAELALEALRPEMARALGNLSPAGYDHMAREALKELVGNKSWLNVYWTVGRKPESAVAKRESWLGGLG</sequence>
<name>A0A433QW03_9FUNG</name>
<gene>
    <name evidence="3" type="ORF">BC938DRAFT_483029</name>
</gene>
<feature type="compositionally biased region" description="Pro residues" evidence="1">
    <location>
        <begin position="17"/>
        <end position="31"/>
    </location>
</feature>
<dbReference type="InterPro" id="IPR029063">
    <property type="entry name" value="SAM-dependent_MTases_sf"/>
</dbReference>
<evidence type="ECO:0000313" key="3">
    <source>
        <dbReference type="EMBL" id="RUS33980.1"/>
    </source>
</evidence>
<evidence type="ECO:0000259" key="2">
    <source>
        <dbReference type="Pfam" id="PF13649"/>
    </source>
</evidence>
<dbReference type="AlphaFoldDB" id="A0A433QW03"/>
<reference evidence="3 4" key="1">
    <citation type="journal article" date="2018" name="New Phytol.">
        <title>Phylogenomics of Endogonaceae and evolution of mycorrhizas within Mucoromycota.</title>
        <authorList>
            <person name="Chang Y."/>
            <person name="Desiro A."/>
            <person name="Na H."/>
            <person name="Sandor L."/>
            <person name="Lipzen A."/>
            <person name="Clum A."/>
            <person name="Barry K."/>
            <person name="Grigoriev I.V."/>
            <person name="Martin F.M."/>
            <person name="Stajich J.E."/>
            <person name="Smith M.E."/>
            <person name="Bonito G."/>
            <person name="Spatafora J.W."/>
        </authorList>
    </citation>
    <scope>NUCLEOTIDE SEQUENCE [LARGE SCALE GENOMIC DNA]</scope>
    <source>
        <strain evidence="3 4">AD002</strain>
    </source>
</reference>
<dbReference type="EMBL" id="RBNJ01000812">
    <property type="protein sequence ID" value="RUS33980.1"/>
    <property type="molecule type" value="Genomic_DNA"/>
</dbReference>
<feature type="domain" description="Methyltransferase" evidence="2">
    <location>
        <begin position="117"/>
        <end position="200"/>
    </location>
</feature>
<feature type="compositionally biased region" description="Polar residues" evidence="1">
    <location>
        <begin position="34"/>
        <end position="56"/>
    </location>
</feature>
<evidence type="ECO:0000313" key="4">
    <source>
        <dbReference type="Proteomes" id="UP000274822"/>
    </source>
</evidence>